<protein>
    <submittedName>
        <fullName evidence="1">Uncharacterized protein</fullName>
    </submittedName>
</protein>
<evidence type="ECO:0000313" key="1">
    <source>
        <dbReference type="EMBL" id="KHN77860.1"/>
    </source>
</evidence>
<keyword evidence="2" id="KW-1185">Reference proteome</keyword>
<dbReference type="EMBL" id="JPKZ01002215">
    <property type="protein sequence ID" value="KHN77860.1"/>
    <property type="molecule type" value="Genomic_DNA"/>
</dbReference>
<comment type="caution">
    <text evidence="1">The sequence shown here is derived from an EMBL/GenBank/DDBJ whole genome shotgun (WGS) entry which is preliminary data.</text>
</comment>
<dbReference type="Proteomes" id="UP000031036">
    <property type="component" value="Unassembled WGS sequence"/>
</dbReference>
<evidence type="ECO:0000313" key="2">
    <source>
        <dbReference type="Proteomes" id="UP000031036"/>
    </source>
</evidence>
<sequence>MGSSTRESAEMGARFSNLVESSMRSATTIFITNGWMSTCLFIEIFTTIWPLPHVSLFATLPPRGRQFSPLSITLQWTRKCNSFYDFNKTKMNPPVVVQRKKKDKLSFTARTL</sequence>
<feature type="non-terminal residue" evidence="1">
    <location>
        <position position="112"/>
    </location>
</feature>
<accession>A0A0B2VA25</accession>
<name>A0A0B2VA25_TOXCA</name>
<organism evidence="1 2">
    <name type="scientific">Toxocara canis</name>
    <name type="common">Canine roundworm</name>
    <dbReference type="NCBI Taxonomy" id="6265"/>
    <lineage>
        <taxon>Eukaryota</taxon>
        <taxon>Metazoa</taxon>
        <taxon>Ecdysozoa</taxon>
        <taxon>Nematoda</taxon>
        <taxon>Chromadorea</taxon>
        <taxon>Rhabditida</taxon>
        <taxon>Spirurina</taxon>
        <taxon>Ascaridomorpha</taxon>
        <taxon>Ascaridoidea</taxon>
        <taxon>Toxocaridae</taxon>
        <taxon>Toxocara</taxon>
    </lineage>
</organism>
<dbReference type="AlphaFoldDB" id="A0A0B2VA25"/>
<reference evidence="1 2" key="1">
    <citation type="submission" date="2014-11" db="EMBL/GenBank/DDBJ databases">
        <title>Genetic blueprint of the zoonotic pathogen Toxocara canis.</title>
        <authorList>
            <person name="Zhu X.-Q."/>
            <person name="Korhonen P.K."/>
            <person name="Cai H."/>
            <person name="Young N.D."/>
            <person name="Nejsum P."/>
            <person name="von Samson-Himmelstjerna G."/>
            <person name="Boag P.R."/>
            <person name="Tan P."/>
            <person name="Li Q."/>
            <person name="Min J."/>
            <person name="Yang Y."/>
            <person name="Wang X."/>
            <person name="Fang X."/>
            <person name="Hall R.S."/>
            <person name="Hofmann A."/>
            <person name="Sternberg P.W."/>
            <person name="Jex A.R."/>
            <person name="Gasser R.B."/>
        </authorList>
    </citation>
    <scope>NUCLEOTIDE SEQUENCE [LARGE SCALE GENOMIC DNA]</scope>
    <source>
        <strain evidence="1">PN_DK_2014</strain>
    </source>
</reference>
<proteinExistence type="predicted"/>
<gene>
    <name evidence="1" type="ORF">Tcan_01149</name>
</gene>